<dbReference type="PANTHER" id="PTHR39087:SF2">
    <property type="entry name" value="UPF0104 MEMBRANE PROTEIN MJ1595"/>
    <property type="match status" value="1"/>
</dbReference>
<dbReference type="PANTHER" id="PTHR39087">
    <property type="entry name" value="UPF0104 MEMBRANE PROTEIN MJ1595"/>
    <property type="match status" value="1"/>
</dbReference>
<dbReference type="Pfam" id="PF03706">
    <property type="entry name" value="LPG_synthase_TM"/>
    <property type="match status" value="1"/>
</dbReference>
<evidence type="ECO:0000256" key="2">
    <source>
        <dbReference type="ARBA" id="ARBA00022475"/>
    </source>
</evidence>
<feature type="transmembrane region" description="Helical" evidence="6">
    <location>
        <begin position="126"/>
        <end position="148"/>
    </location>
</feature>
<keyword evidence="4 6" id="KW-1133">Transmembrane helix</keyword>
<dbReference type="RefSeq" id="WP_207112251.1">
    <property type="nucleotide sequence ID" value="NZ_JAFLWD010000015.1"/>
</dbReference>
<keyword evidence="3 6" id="KW-0812">Transmembrane</keyword>
<keyword evidence="8" id="KW-1185">Reference proteome</keyword>
<evidence type="ECO:0000313" key="7">
    <source>
        <dbReference type="EMBL" id="MBO0440182.1"/>
    </source>
</evidence>
<comment type="subcellular location">
    <subcellularLocation>
        <location evidence="1 6">Cell membrane</location>
        <topology evidence="1 6">Multi-pass membrane protein</topology>
    </subcellularLocation>
</comment>
<evidence type="ECO:0000256" key="1">
    <source>
        <dbReference type="ARBA" id="ARBA00004651"/>
    </source>
</evidence>
<name>A0ABS3GY61_9ENTE</name>
<feature type="transmembrane region" description="Helical" evidence="6">
    <location>
        <begin position="42"/>
        <end position="59"/>
    </location>
</feature>
<evidence type="ECO:0000256" key="4">
    <source>
        <dbReference type="ARBA" id="ARBA00022989"/>
    </source>
</evidence>
<protein>
    <recommendedName>
        <fullName evidence="6">Phosphatidylglycerol lysyltransferase</fullName>
        <ecNumber evidence="6">2.3.2.3</ecNumber>
    </recommendedName>
    <alternativeName>
        <fullName evidence="6">Lysylphosphatidylglycerol synthase</fullName>
    </alternativeName>
</protein>
<keyword evidence="6" id="KW-0046">Antibiotic resistance</keyword>
<comment type="similarity">
    <text evidence="6">Belongs to the LPG synthase family.</text>
</comment>
<dbReference type="EC" id="2.3.2.3" evidence="6"/>
<dbReference type="Proteomes" id="UP000664632">
    <property type="component" value="Unassembled WGS sequence"/>
</dbReference>
<evidence type="ECO:0000313" key="8">
    <source>
        <dbReference type="Proteomes" id="UP000664632"/>
    </source>
</evidence>
<keyword evidence="2" id="KW-1003">Cell membrane</keyword>
<feature type="transmembrane region" description="Helical" evidence="6">
    <location>
        <begin position="80"/>
        <end position="106"/>
    </location>
</feature>
<comment type="catalytic activity">
    <reaction evidence="6">
        <text>L-lysyl-tRNA(Lys) + a 1,2-diacyl-sn-glycero-3-phospho-(1'-sn-glycerol) = a 1,2-diacyl-sn-glycero-3-phospho-1'-(3'-O-L-lysyl)-sn-glycerol + tRNA(Lys)</text>
        <dbReference type="Rhea" id="RHEA:10668"/>
        <dbReference type="Rhea" id="RHEA-COMP:9696"/>
        <dbReference type="Rhea" id="RHEA-COMP:9697"/>
        <dbReference type="ChEBI" id="CHEBI:64716"/>
        <dbReference type="ChEBI" id="CHEBI:75792"/>
        <dbReference type="ChEBI" id="CHEBI:78442"/>
        <dbReference type="ChEBI" id="CHEBI:78529"/>
        <dbReference type="EC" id="2.3.2.3"/>
    </reaction>
</comment>
<evidence type="ECO:0000256" key="6">
    <source>
        <dbReference type="RuleBase" id="RU363042"/>
    </source>
</evidence>
<feature type="transmembrane region" description="Helical" evidence="6">
    <location>
        <begin position="9"/>
        <end position="27"/>
    </location>
</feature>
<dbReference type="InterPro" id="IPR022791">
    <property type="entry name" value="L-PG_synthase/AglD"/>
</dbReference>
<dbReference type="EMBL" id="JAFLWD010000015">
    <property type="protein sequence ID" value="MBO0440182.1"/>
    <property type="molecule type" value="Genomic_DNA"/>
</dbReference>
<comment type="function">
    <text evidence="6">Catalyzes the transfer of a lysyl group from L-lysyl-tRNA(Lys) to membrane-bound phosphatidylglycerol (PG), which produces lysylphosphatidylglycerol (LPG), a major component of the bacterial membrane with a positive net charge. LPG synthesis contributes to bacterial virulence as it is involved in the resistance mechanism against cationic antimicrobial peptides (CAMP) produces by the host's immune system (defensins, cathelicidins) and by the competing microorganisms.</text>
</comment>
<evidence type="ECO:0000256" key="5">
    <source>
        <dbReference type="ARBA" id="ARBA00023136"/>
    </source>
</evidence>
<reference evidence="7 8" key="1">
    <citation type="submission" date="2021-03" db="EMBL/GenBank/DDBJ databases">
        <title>Enterococcal diversity collection.</title>
        <authorList>
            <person name="Gilmore M.S."/>
            <person name="Schwartzman J."/>
            <person name="Van Tyne D."/>
            <person name="Martin M."/>
            <person name="Earl A.M."/>
            <person name="Manson A.L."/>
            <person name="Straub T."/>
            <person name="Salamzade R."/>
            <person name="Saavedra J."/>
            <person name="Lebreton F."/>
            <person name="Prichula J."/>
            <person name="Schaufler K."/>
            <person name="Gaca A."/>
            <person name="Sgardioli B."/>
            <person name="Wagenaar J."/>
            <person name="Strong T."/>
        </authorList>
    </citation>
    <scope>NUCLEOTIDE SEQUENCE [LARGE SCALE GENOMIC DNA]</scope>
    <source>
        <strain evidence="7 8">DIV0869a</strain>
    </source>
</reference>
<comment type="caution">
    <text evidence="7">The sequence shown here is derived from an EMBL/GenBank/DDBJ whole genome shotgun (WGS) entry which is preliminary data.</text>
</comment>
<feature type="transmembrane region" description="Helical" evidence="6">
    <location>
        <begin position="305"/>
        <end position="325"/>
    </location>
</feature>
<feature type="transmembrane region" description="Helical" evidence="6">
    <location>
        <begin position="229"/>
        <end position="248"/>
    </location>
</feature>
<proteinExistence type="inferred from homology"/>
<gene>
    <name evidence="6" type="primary">mprF</name>
    <name evidence="7" type="ORF">JZO69_07395</name>
</gene>
<sequence>MKSNSKTKVFLNIGLLAIFIGVIIYVMDNSLSDIFAQLMKTSWIVAALVVLLGVVYQIVEGRSIKEIASYFQKDFTTKDGFFTSCYVAFYRVISFGTGTLLSEIYFYKKKGLAVSQGVGVTALHMIMYKVAVIFLSTLGLIFQFSLFYERSPKMIPFILVGVGLTFVLIFSLLILSSSINLQVLLISWTNKHFKRKKLRDWVDKCNLQIYSLRETVQTITKDRSAMIRIFGWNVAKLLFWYVIPYVVLVENHPNIDFLLVLSFTSFSVILSGVFPTPAGIGPFEFVYLLLFKPLVGTVDAVSSLLLYRFGSFVLPFLIGFIYVLIQKRREIKSGLHAVREEKKEVMDEKH</sequence>
<feature type="transmembrane region" description="Helical" evidence="6">
    <location>
        <begin position="155"/>
        <end position="175"/>
    </location>
</feature>
<keyword evidence="5 6" id="KW-0472">Membrane</keyword>
<feature type="transmembrane region" description="Helical" evidence="6">
    <location>
        <begin position="255"/>
        <end position="274"/>
    </location>
</feature>
<keyword evidence="6" id="KW-0808">Transferase</keyword>
<evidence type="ECO:0000256" key="3">
    <source>
        <dbReference type="ARBA" id="ARBA00022692"/>
    </source>
</evidence>
<keyword evidence="6" id="KW-0443">Lipid metabolism</keyword>
<organism evidence="7 8">
    <name type="scientific">Candidatus Enterococcus ikei</name>
    <dbReference type="NCBI Taxonomy" id="2815326"/>
    <lineage>
        <taxon>Bacteria</taxon>
        <taxon>Bacillati</taxon>
        <taxon>Bacillota</taxon>
        <taxon>Bacilli</taxon>
        <taxon>Lactobacillales</taxon>
        <taxon>Enterococcaceae</taxon>
        <taxon>Enterococcus</taxon>
    </lineage>
</organism>
<accession>A0ABS3GY61</accession>